<evidence type="ECO:0008006" key="3">
    <source>
        <dbReference type="Google" id="ProtNLM"/>
    </source>
</evidence>
<evidence type="ECO:0000313" key="1">
    <source>
        <dbReference type="EMBL" id="MCB5178652.1"/>
    </source>
</evidence>
<dbReference type="Proteomes" id="UP001199054">
    <property type="component" value="Unassembled WGS sequence"/>
</dbReference>
<proteinExistence type="predicted"/>
<reference evidence="1 2" key="1">
    <citation type="submission" date="2021-10" db="EMBL/GenBank/DDBJ databases">
        <title>Streptomyces sp. strain SMC 277, a novel streptomycete isolated from soil.</title>
        <authorList>
            <person name="Chanama M."/>
        </authorList>
    </citation>
    <scope>NUCLEOTIDE SEQUENCE [LARGE SCALE GENOMIC DNA]</scope>
    <source>
        <strain evidence="1 2">SMC 277</strain>
    </source>
</reference>
<comment type="caution">
    <text evidence="1">The sequence shown here is derived from an EMBL/GenBank/DDBJ whole genome shotgun (WGS) entry which is preliminary data.</text>
</comment>
<accession>A0ABS8B256</accession>
<dbReference type="RefSeq" id="WP_226725386.1">
    <property type="nucleotide sequence ID" value="NZ_JAJAUY010000010.1"/>
</dbReference>
<keyword evidence="2" id="KW-1185">Reference proteome</keyword>
<dbReference type="EMBL" id="JAJAUY010000010">
    <property type="protein sequence ID" value="MCB5178652.1"/>
    <property type="molecule type" value="Genomic_DNA"/>
</dbReference>
<protein>
    <recommendedName>
        <fullName evidence="3">PE-PGRS family protein</fullName>
    </recommendedName>
</protein>
<organism evidence="1 2">
    <name type="scientific">Streptomyces antimicrobicus</name>
    <dbReference type="NCBI Taxonomy" id="2883108"/>
    <lineage>
        <taxon>Bacteria</taxon>
        <taxon>Bacillati</taxon>
        <taxon>Actinomycetota</taxon>
        <taxon>Actinomycetes</taxon>
        <taxon>Kitasatosporales</taxon>
        <taxon>Streptomycetaceae</taxon>
        <taxon>Streptomyces</taxon>
    </lineage>
</organism>
<evidence type="ECO:0000313" key="2">
    <source>
        <dbReference type="Proteomes" id="UP001199054"/>
    </source>
</evidence>
<gene>
    <name evidence="1" type="ORF">LG632_04505</name>
</gene>
<sequence length="319" mass="36135">MSAPRFDWLQTADRHTELKDPVISVRQLALLDLRRTRLTRFDHCLVYATKHGGYETFVPPDRPRGTSRYRAVYEVDTGRHPVTVDLKLPSENDALEFQASVEIEWQVADAVAYVRSGCRDVPRLLAGELEKAARPVARRFAVTDSAGAEARLLDEAAGWPPLGATAGLTTSWTLRLRRNDQAIAHQLRLQEIDQTMDEKIHHEWRGEQLDAAIDSRRAALLRLQAESAKLYEVFLEQGAVRAWSWYLAQYPDRAHEIVQNMRADQQELARTQLALVKSLFEAETAENHELAEPRRHALQTLTKVLAQPLAGDPNPPEEG</sequence>
<name>A0ABS8B256_9ACTN</name>